<comment type="similarity">
    <text evidence="1 4">Belongs to the glycosyl hydrolase 1 family.</text>
</comment>
<dbReference type="SUPFAM" id="SSF51445">
    <property type="entry name" value="(Trans)glycosidases"/>
    <property type="match status" value="1"/>
</dbReference>
<dbReference type="AlphaFoldDB" id="A0A430ALR0"/>
<dbReference type="Gene3D" id="3.20.20.80">
    <property type="entry name" value="Glycosidases"/>
    <property type="match status" value="1"/>
</dbReference>
<evidence type="ECO:0000256" key="4">
    <source>
        <dbReference type="RuleBase" id="RU003690"/>
    </source>
</evidence>
<dbReference type="InterPro" id="IPR001360">
    <property type="entry name" value="Glyco_hydro_1"/>
</dbReference>
<reference evidence="5 6" key="1">
    <citation type="submission" date="2017-05" db="EMBL/GenBank/DDBJ databases">
        <title>Vagococcus spp. assemblies.</title>
        <authorList>
            <person name="Gulvik C.A."/>
        </authorList>
    </citation>
    <scope>NUCLEOTIDE SEQUENCE [LARGE SCALE GENOMIC DNA]</scope>
    <source>
        <strain evidence="5 6">CCUG 51432</strain>
    </source>
</reference>
<dbReference type="Pfam" id="PF00232">
    <property type="entry name" value="Glyco_hydro_1"/>
    <property type="match status" value="1"/>
</dbReference>
<dbReference type="PANTHER" id="PTHR10353:SF136">
    <property type="entry name" value="ARYL-PHOSPHO-BETA-D-GLUCOSIDASE BGLC"/>
    <property type="match status" value="1"/>
</dbReference>
<name>A0A430ALR0_9ENTE</name>
<evidence type="ECO:0000313" key="6">
    <source>
        <dbReference type="Proteomes" id="UP000287605"/>
    </source>
</evidence>
<dbReference type="GO" id="GO:0008422">
    <property type="term" value="F:beta-glucosidase activity"/>
    <property type="evidence" value="ECO:0007669"/>
    <property type="project" value="TreeGrafter"/>
</dbReference>
<dbReference type="InterPro" id="IPR017853">
    <property type="entry name" value="GH"/>
</dbReference>
<evidence type="ECO:0000256" key="3">
    <source>
        <dbReference type="ARBA" id="ARBA00023295"/>
    </source>
</evidence>
<comment type="caution">
    <text evidence="5">The sequence shown here is derived from an EMBL/GenBank/DDBJ whole genome shotgun (WGS) entry which is preliminary data.</text>
</comment>
<dbReference type="GO" id="GO:0005829">
    <property type="term" value="C:cytosol"/>
    <property type="evidence" value="ECO:0007669"/>
    <property type="project" value="TreeGrafter"/>
</dbReference>
<evidence type="ECO:0000256" key="2">
    <source>
        <dbReference type="ARBA" id="ARBA00022801"/>
    </source>
</evidence>
<dbReference type="EMBL" id="NGKA01000030">
    <property type="protein sequence ID" value="RSU08924.1"/>
    <property type="molecule type" value="Genomic_DNA"/>
</dbReference>
<sequence length="460" mass="53632">MRLNNIPKDFLWGASTSAFQVEGAYQEDGKGLSIADIRSFKKSTQQLDTKVTVDHYHHWQEDVALMKELGMKSYRFSISWPRIFPNGTDAQPNETGLAFYHQLIDQLLSEKIEPIVTMYHFDQPMGMIEEYGGWIDRRSITDFVKYAECLFEEFGQKVKYWLTINEQAVLVVAPDMLGIDLTLPFSEKYQQAYQANYHMWLAQAKVYKLFRERYPHNYIGPAISHLTTLPASKKSYDMMAAKELEDFYTFSQIDVALNGEIPIYFSNELANAQITIQTYPEDGEILKEGTANFIGVNWYCTTIVEAKKERHSSDFLFTRINRTLDPDLLHTNWGWNFDPVGLRYGMRELMHRYGDIPIMITECGWSQEEQLESGKIHDSQRISYLKEHIEQMDLSIGDGVNIISFNPWSFIDLLSVGDGMEKRYGLVFVDRTNFEKRQQKRYKKDSFEFYKELIKANSVN</sequence>
<proteinExistence type="inferred from homology"/>
<protein>
    <submittedName>
        <fullName evidence="5">Beta-glucosidase</fullName>
    </submittedName>
</protein>
<evidence type="ECO:0000256" key="1">
    <source>
        <dbReference type="ARBA" id="ARBA00010838"/>
    </source>
</evidence>
<dbReference type="FunFam" id="3.20.20.80:FF:000004">
    <property type="entry name" value="Beta-glucosidase 6-phospho-beta-glucosidase"/>
    <property type="match status" value="1"/>
</dbReference>
<dbReference type="RefSeq" id="WP_126810092.1">
    <property type="nucleotide sequence ID" value="NZ_NGKA01000030.1"/>
</dbReference>
<dbReference type="PANTHER" id="PTHR10353">
    <property type="entry name" value="GLYCOSYL HYDROLASE"/>
    <property type="match status" value="1"/>
</dbReference>
<keyword evidence="6" id="KW-1185">Reference proteome</keyword>
<accession>A0A430ALR0</accession>
<dbReference type="GO" id="GO:0016052">
    <property type="term" value="P:carbohydrate catabolic process"/>
    <property type="evidence" value="ECO:0007669"/>
    <property type="project" value="TreeGrafter"/>
</dbReference>
<dbReference type="PROSITE" id="PS00653">
    <property type="entry name" value="GLYCOSYL_HYDROL_F1_2"/>
    <property type="match status" value="1"/>
</dbReference>
<organism evidence="5 6">
    <name type="scientific">Vagococcus elongatus</name>
    <dbReference type="NCBI Taxonomy" id="180344"/>
    <lineage>
        <taxon>Bacteria</taxon>
        <taxon>Bacillati</taxon>
        <taxon>Bacillota</taxon>
        <taxon>Bacilli</taxon>
        <taxon>Lactobacillales</taxon>
        <taxon>Enterococcaceae</taxon>
        <taxon>Vagococcus</taxon>
    </lineage>
</organism>
<keyword evidence="2" id="KW-0378">Hydrolase</keyword>
<evidence type="ECO:0000313" key="5">
    <source>
        <dbReference type="EMBL" id="RSU08924.1"/>
    </source>
</evidence>
<dbReference type="InterPro" id="IPR033132">
    <property type="entry name" value="GH_1_N_CS"/>
</dbReference>
<keyword evidence="3" id="KW-0326">Glycosidase</keyword>
<gene>
    <name evidence="5" type="ORF">CBF29_12750</name>
</gene>
<dbReference type="PRINTS" id="PR00131">
    <property type="entry name" value="GLHYDRLASE1"/>
</dbReference>
<dbReference type="OrthoDB" id="9765195at2"/>
<dbReference type="Proteomes" id="UP000287605">
    <property type="component" value="Unassembled WGS sequence"/>
</dbReference>